<keyword evidence="1" id="KW-0285">Flavoprotein</keyword>
<dbReference type="GO" id="GO:0016491">
    <property type="term" value="F:oxidoreductase activity"/>
    <property type="evidence" value="ECO:0007669"/>
    <property type="project" value="UniProtKB-KW"/>
</dbReference>
<dbReference type="InterPro" id="IPR029039">
    <property type="entry name" value="Flavoprotein-like_sf"/>
</dbReference>
<feature type="domain" description="NADPH-dependent FMN reductase-like" evidence="4">
    <location>
        <begin position="4"/>
        <end position="146"/>
    </location>
</feature>
<keyword evidence="3" id="KW-0560">Oxidoreductase</keyword>
<dbReference type="InterPro" id="IPR051814">
    <property type="entry name" value="NAD(P)H-dep_FMN_reductase"/>
</dbReference>
<keyword evidence="2" id="KW-0288">FMN</keyword>
<dbReference type="AlphaFoldDB" id="A0A938YFG5"/>
<name>A0A938YFG5_9ACTN</name>
<gene>
    <name evidence="5" type="ORF">JL107_09645</name>
</gene>
<dbReference type="SUPFAM" id="SSF52218">
    <property type="entry name" value="Flavoproteins"/>
    <property type="match status" value="1"/>
</dbReference>
<evidence type="ECO:0000259" key="4">
    <source>
        <dbReference type="Pfam" id="PF03358"/>
    </source>
</evidence>
<keyword evidence="6" id="KW-1185">Reference proteome</keyword>
<dbReference type="PANTHER" id="PTHR43408:SF2">
    <property type="entry name" value="FMN REDUCTASE (NADPH)"/>
    <property type="match status" value="1"/>
</dbReference>
<organism evidence="5 6">
    <name type="scientific">Nakamurella flavida</name>
    <dbReference type="NCBI Taxonomy" id="363630"/>
    <lineage>
        <taxon>Bacteria</taxon>
        <taxon>Bacillati</taxon>
        <taxon>Actinomycetota</taxon>
        <taxon>Actinomycetes</taxon>
        <taxon>Nakamurellales</taxon>
        <taxon>Nakamurellaceae</taxon>
        <taxon>Nakamurella</taxon>
    </lineage>
</organism>
<dbReference type="RefSeq" id="WP_205256815.1">
    <property type="nucleotide sequence ID" value="NZ_BAAAPV010000004.1"/>
</dbReference>
<sequence length="176" mass="18032">MSEPRIVAVVGNPKVGSRTLGAATALADQLAAVLDVPPGDVEVVDLATLAPGLLAPWSLSPEAAQASAHARAAELLIMATPTYKASFTGLLKLFLDTLPADALSGTVVVPLTTSAGPAHRHLADLQLRPVLAELGAVVPTPSVLVAESEIDAVGELVATWVERHRSVVSATMAALR</sequence>
<dbReference type="InterPro" id="IPR005025">
    <property type="entry name" value="FMN_Rdtase-like_dom"/>
</dbReference>
<evidence type="ECO:0000256" key="3">
    <source>
        <dbReference type="ARBA" id="ARBA00023002"/>
    </source>
</evidence>
<comment type="caution">
    <text evidence="5">The sequence shown here is derived from an EMBL/GenBank/DDBJ whole genome shotgun (WGS) entry which is preliminary data.</text>
</comment>
<reference evidence="5" key="1">
    <citation type="submission" date="2021-01" db="EMBL/GenBank/DDBJ databases">
        <title>KCTC 19127 draft genome.</title>
        <authorList>
            <person name="An D."/>
        </authorList>
    </citation>
    <scope>NUCLEOTIDE SEQUENCE</scope>
    <source>
        <strain evidence="5">KCTC 19127</strain>
    </source>
</reference>
<dbReference type="PANTHER" id="PTHR43408">
    <property type="entry name" value="FMN REDUCTASE (NADPH)"/>
    <property type="match status" value="1"/>
</dbReference>
<dbReference type="EMBL" id="JAERWL010000008">
    <property type="protein sequence ID" value="MBM9476706.1"/>
    <property type="molecule type" value="Genomic_DNA"/>
</dbReference>
<dbReference type="Proteomes" id="UP000663801">
    <property type="component" value="Unassembled WGS sequence"/>
</dbReference>
<evidence type="ECO:0000313" key="5">
    <source>
        <dbReference type="EMBL" id="MBM9476706.1"/>
    </source>
</evidence>
<accession>A0A938YFG5</accession>
<dbReference type="Gene3D" id="3.40.50.360">
    <property type="match status" value="1"/>
</dbReference>
<evidence type="ECO:0000256" key="2">
    <source>
        <dbReference type="ARBA" id="ARBA00022643"/>
    </source>
</evidence>
<dbReference type="Pfam" id="PF03358">
    <property type="entry name" value="FMN_red"/>
    <property type="match status" value="1"/>
</dbReference>
<proteinExistence type="predicted"/>
<evidence type="ECO:0000313" key="6">
    <source>
        <dbReference type="Proteomes" id="UP000663801"/>
    </source>
</evidence>
<evidence type="ECO:0000256" key="1">
    <source>
        <dbReference type="ARBA" id="ARBA00022630"/>
    </source>
</evidence>
<protein>
    <submittedName>
        <fullName evidence="5">NAD(P)H-dependent oxidoreductase</fullName>
    </submittedName>
</protein>